<evidence type="ECO:0000313" key="1">
    <source>
        <dbReference type="Ensembl" id="ENSNMLP00000013054.1"/>
    </source>
</evidence>
<accession>A0A8C6T149</accession>
<name>A0A8C6T149_9GOBI</name>
<organism evidence="1 2">
    <name type="scientific">Neogobius melanostomus</name>
    <name type="common">round goby</name>
    <dbReference type="NCBI Taxonomy" id="47308"/>
    <lineage>
        <taxon>Eukaryota</taxon>
        <taxon>Metazoa</taxon>
        <taxon>Chordata</taxon>
        <taxon>Craniata</taxon>
        <taxon>Vertebrata</taxon>
        <taxon>Euteleostomi</taxon>
        <taxon>Actinopterygii</taxon>
        <taxon>Neopterygii</taxon>
        <taxon>Teleostei</taxon>
        <taxon>Neoteleostei</taxon>
        <taxon>Acanthomorphata</taxon>
        <taxon>Gobiaria</taxon>
        <taxon>Gobiiformes</taxon>
        <taxon>Gobioidei</taxon>
        <taxon>Gobiidae</taxon>
        <taxon>Benthophilinae</taxon>
        <taxon>Neogobiini</taxon>
        <taxon>Neogobius</taxon>
    </lineage>
</organism>
<dbReference type="Proteomes" id="UP000694523">
    <property type="component" value="Unplaced"/>
</dbReference>
<keyword evidence="2" id="KW-1185">Reference proteome</keyword>
<reference evidence="1" key="1">
    <citation type="submission" date="2025-08" db="UniProtKB">
        <authorList>
            <consortium name="Ensembl"/>
        </authorList>
    </citation>
    <scope>IDENTIFICATION</scope>
</reference>
<dbReference type="AlphaFoldDB" id="A0A8C6T149"/>
<dbReference type="Ensembl" id="ENSNMLT00000014709.1">
    <property type="protein sequence ID" value="ENSNMLP00000013054.1"/>
    <property type="gene ID" value="ENSNMLG00000008813.1"/>
</dbReference>
<evidence type="ECO:0000313" key="2">
    <source>
        <dbReference type="Proteomes" id="UP000694523"/>
    </source>
</evidence>
<protein>
    <submittedName>
        <fullName evidence="1">Uncharacterized protein</fullName>
    </submittedName>
</protein>
<proteinExistence type="predicted"/>
<sequence>MSNTFIIISIVPDLAGVPPSIAVSVKFIIDCFSLSSAFCSINSGVTLSPLCTAREKYSFWLNL</sequence>
<reference evidence="1" key="2">
    <citation type="submission" date="2025-09" db="UniProtKB">
        <authorList>
            <consortium name="Ensembl"/>
        </authorList>
    </citation>
    <scope>IDENTIFICATION</scope>
</reference>